<name>A0ABU2G6T7_9EURY</name>
<feature type="transmembrane region" description="Helical" evidence="1">
    <location>
        <begin position="176"/>
        <end position="194"/>
    </location>
</feature>
<dbReference type="RefSeq" id="WP_310930509.1">
    <property type="nucleotide sequence ID" value="NZ_JAMQOQ010000006.1"/>
</dbReference>
<feature type="transmembrane region" description="Helical" evidence="1">
    <location>
        <begin position="7"/>
        <end position="28"/>
    </location>
</feature>
<evidence type="ECO:0000313" key="2">
    <source>
        <dbReference type="EMBL" id="MDS0296500.1"/>
    </source>
</evidence>
<dbReference type="EMBL" id="JAMQOQ010000006">
    <property type="protein sequence ID" value="MDS0296500.1"/>
    <property type="molecule type" value="Genomic_DNA"/>
</dbReference>
<gene>
    <name evidence="2" type="ORF">NDI79_20205</name>
</gene>
<feature type="transmembrane region" description="Helical" evidence="1">
    <location>
        <begin position="200"/>
        <end position="219"/>
    </location>
</feature>
<feature type="transmembrane region" description="Helical" evidence="1">
    <location>
        <begin position="64"/>
        <end position="83"/>
    </location>
</feature>
<accession>A0ABU2G6T7</accession>
<protein>
    <submittedName>
        <fullName evidence="2">Uncharacterized protein</fullName>
    </submittedName>
</protein>
<keyword evidence="1" id="KW-0472">Membrane</keyword>
<keyword evidence="1" id="KW-0812">Transmembrane</keyword>
<organism evidence="2 3">
    <name type="scientific">Halogeometricum luteum</name>
    <dbReference type="NCBI Taxonomy" id="2950537"/>
    <lineage>
        <taxon>Archaea</taxon>
        <taxon>Methanobacteriati</taxon>
        <taxon>Methanobacteriota</taxon>
        <taxon>Stenosarchaea group</taxon>
        <taxon>Halobacteria</taxon>
        <taxon>Halobacteriales</taxon>
        <taxon>Haloferacaceae</taxon>
        <taxon>Halogeometricum</taxon>
    </lineage>
</organism>
<comment type="caution">
    <text evidence="2">The sequence shown here is derived from an EMBL/GenBank/DDBJ whole genome shotgun (WGS) entry which is preliminary data.</text>
</comment>
<dbReference type="Proteomes" id="UP001254813">
    <property type="component" value="Unassembled WGS sequence"/>
</dbReference>
<reference evidence="2 3" key="1">
    <citation type="submission" date="2022-06" db="EMBL/GenBank/DDBJ databases">
        <title>Halogeometricum sp. a new haloarchaeum isolate from saline soil.</title>
        <authorList>
            <person name="Strakova D."/>
            <person name="Galisteo C."/>
            <person name="Sanchez-Porro C."/>
            <person name="Ventosa A."/>
        </authorList>
    </citation>
    <scope>NUCLEOTIDE SEQUENCE [LARGE SCALE GENOMIC DNA]</scope>
    <source>
        <strain evidence="3">S3BR25-2</strain>
    </source>
</reference>
<evidence type="ECO:0000313" key="3">
    <source>
        <dbReference type="Proteomes" id="UP001254813"/>
    </source>
</evidence>
<sequence>MSRRVPEFALLIGVVLGLTAVVFGLLFGLRLLDVVVLAAVGAYPFVAFGLLRDDDPASVVPPRWILVVGVLWAFLGVVGVLAADPSPSALVPAAFAGLVLALPPAAYAVRHGADVNPLPPRATLGVGVVAGVGLLALGLVTVQPVLGTVSAVLLSVAAGLYATARGVRLAERTRRAAVAAGALLGVAVVAVGVVRGADLTNWVLAGIAVAFEPSLYVVLSRNRSRGRRRRTR</sequence>
<feature type="transmembrane region" description="Helical" evidence="1">
    <location>
        <begin position="121"/>
        <end position="139"/>
    </location>
</feature>
<feature type="transmembrane region" description="Helical" evidence="1">
    <location>
        <begin position="34"/>
        <end position="52"/>
    </location>
</feature>
<proteinExistence type="predicted"/>
<feature type="transmembrane region" description="Helical" evidence="1">
    <location>
        <begin position="89"/>
        <end position="109"/>
    </location>
</feature>
<feature type="transmembrane region" description="Helical" evidence="1">
    <location>
        <begin position="145"/>
        <end position="164"/>
    </location>
</feature>
<keyword evidence="1" id="KW-1133">Transmembrane helix</keyword>
<evidence type="ECO:0000256" key="1">
    <source>
        <dbReference type="SAM" id="Phobius"/>
    </source>
</evidence>
<keyword evidence="3" id="KW-1185">Reference proteome</keyword>